<feature type="compositionally biased region" description="Basic and acidic residues" evidence="1">
    <location>
        <begin position="507"/>
        <end position="519"/>
    </location>
</feature>
<gene>
    <name evidence="3" type="ORF">SteCoe_36112</name>
</gene>
<feature type="transmembrane region" description="Helical" evidence="2">
    <location>
        <begin position="394"/>
        <end position="414"/>
    </location>
</feature>
<evidence type="ECO:0000313" key="3">
    <source>
        <dbReference type="EMBL" id="OMJ66893.1"/>
    </source>
</evidence>
<keyword evidence="2" id="KW-0812">Transmembrane</keyword>
<dbReference type="EMBL" id="MPUH01001609">
    <property type="protein sequence ID" value="OMJ66893.1"/>
    <property type="molecule type" value="Genomic_DNA"/>
</dbReference>
<feature type="transmembrane region" description="Helical" evidence="2">
    <location>
        <begin position="460"/>
        <end position="482"/>
    </location>
</feature>
<protein>
    <submittedName>
        <fullName evidence="3">Uncharacterized protein</fullName>
    </submittedName>
</protein>
<sequence length="532" mass="61208">MLSDISDFLEDIRDPDMIPASVIIYSLDAPSKEMIELLYDTMYGYFIGEIIDSLTVELIVDCFASVFSNKEYVSEELILNGTYFIISIINETDFEISSGAIEKIIHTLELYLGILDINEILIAFEFFSDEWVYQLNPDQVLKYENSFSLFRIRMIGSNLKNYTITADYCNITFPYNTSFENNYVYDVSFEIIPLNETTLINVNIFQSGVFENYSLVLIDLIDANISLSDPIEIEIKNSLDFASLECYNYLNNDTSEYCRIENISTTSIFIEINSKGTYAFRQKEIITSSTNRAVWAPVTIMAALLSLFLLGVGGFFGILKGDSFTQTTKKDIIILIPIINIFRNQPILNRASISFQLISCQLFILSLIGWTYLFFDDPINKTDFPSYKIEHLKYAVIALFICQCYSAPIFALYYKALTQKKILYFHCIICLFVSLASIAFISILNTYYSPDVVINWTINYFISAVLEIIFEGIYTFVGLKVFGDVKGKSDRNYKKSLDFMNDEKDKEEKECDKEVPKDEISDEESYYEIVHK</sequence>
<dbReference type="Proteomes" id="UP000187209">
    <property type="component" value="Unassembled WGS sequence"/>
</dbReference>
<reference evidence="3 4" key="1">
    <citation type="submission" date="2016-11" db="EMBL/GenBank/DDBJ databases">
        <title>The macronuclear genome of Stentor coeruleus: a giant cell with tiny introns.</title>
        <authorList>
            <person name="Slabodnick M."/>
            <person name="Ruby J.G."/>
            <person name="Reiff S.B."/>
            <person name="Swart E.C."/>
            <person name="Gosai S."/>
            <person name="Prabakaran S."/>
            <person name="Witkowska E."/>
            <person name="Larue G.E."/>
            <person name="Fisher S."/>
            <person name="Freeman R.M."/>
            <person name="Gunawardena J."/>
            <person name="Chu W."/>
            <person name="Stover N.A."/>
            <person name="Gregory B.D."/>
            <person name="Nowacki M."/>
            <person name="Derisi J."/>
            <person name="Roy S.W."/>
            <person name="Marshall W.F."/>
            <person name="Sood P."/>
        </authorList>
    </citation>
    <scope>NUCLEOTIDE SEQUENCE [LARGE SCALE GENOMIC DNA]</scope>
    <source>
        <strain evidence="3">WM001</strain>
    </source>
</reference>
<evidence type="ECO:0000256" key="1">
    <source>
        <dbReference type="SAM" id="MobiDB-lite"/>
    </source>
</evidence>
<feature type="transmembrane region" description="Helical" evidence="2">
    <location>
        <begin position="423"/>
        <end position="448"/>
    </location>
</feature>
<name>A0A1R2AQT2_9CILI</name>
<feature type="region of interest" description="Disordered" evidence="1">
    <location>
        <begin position="507"/>
        <end position="532"/>
    </location>
</feature>
<accession>A0A1R2AQT2</accession>
<feature type="transmembrane region" description="Helical" evidence="2">
    <location>
        <begin position="294"/>
        <end position="319"/>
    </location>
</feature>
<dbReference type="AlphaFoldDB" id="A0A1R2AQT2"/>
<keyword evidence="4" id="KW-1185">Reference proteome</keyword>
<feature type="transmembrane region" description="Helical" evidence="2">
    <location>
        <begin position="353"/>
        <end position="374"/>
    </location>
</feature>
<keyword evidence="2" id="KW-0472">Membrane</keyword>
<evidence type="ECO:0000256" key="2">
    <source>
        <dbReference type="SAM" id="Phobius"/>
    </source>
</evidence>
<proteinExistence type="predicted"/>
<comment type="caution">
    <text evidence="3">The sequence shown here is derived from an EMBL/GenBank/DDBJ whole genome shotgun (WGS) entry which is preliminary data.</text>
</comment>
<organism evidence="3 4">
    <name type="scientific">Stentor coeruleus</name>
    <dbReference type="NCBI Taxonomy" id="5963"/>
    <lineage>
        <taxon>Eukaryota</taxon>
        <taxon>Sar</taxon>
        <taxon>Alveolata</taxon>
        <taxon>Ciliophora</taxon>
        <taxon>Postciliodesmatophora</taxon>
        <taxon>Heterotrichea</taxon>
        <taxon>Heterotrichida</taxon>
        <taxon>Stentoridae</taxon>
        <taxon>Stentor</taxon>
    </lineage>
</organism>
<evidence type="ECO:0000313" key="4">
    <source>
        <dbReference type="Proteomes" id="UP000187209"/>
    </source>
</evidence>
<keyword evidence="2" id="KW-1133">Transmembrane helix</keyword>